<dbReference type="Pfam" id="PF07875">
    <property type="entry name" value="Coat_F"/>
    <property type="match status" value="1"/>
</dbReference>
<dbReference type="InterPro" id="IPR012347">
    <property type="entry name" value="Ferritin-like"/>
</dbReference>
<dbReference type="Proteomes" id="UP001651880">
    <property type="component" value="Unassembled WGS sequence"/>
</dbReference>
<accession>A0ABT1NH55</accession>
<keyword evidence="2" id="KW-1185">Reference proteome</keyword>
<sequence>MNNNAQLNDQDIMDDLLTMEKQIISAYNTGITESSCQNLRQTLTSNLLETHQLQYTIFDTMKKKGWYQTKDAQDQDVNNAKNKYSNIKNQL</sequence>
<comment type="caution">
    <text evidence="1">The sequence shown here is derived from an EMBL/GenBank/DDBJ whole genome shotgun (WGS) entry which is preliminary data.</text>
</comment>
<dbReference type="EMBL" id="JAJEKE010000013">
    <property type="protein sequence ID" value="MCQ1530622.1"/>
    <property type="molecule type" value="Genomic_DNA"/>
</dbReference>
<organism evidence="1 2">
    <name type="scientific">Lutispora saccharofermentans</name>
    <dbReference type="NCBI Taxonomy" id="3024236"/>
    <lineage>
        <taxon>Bacteria</taxon>
        <taxon>Bacillati</taxon>
        <taxon>Bacillota</taxon>
        <taxon>Clostridia</taxon>
        <taxon>Lutisporales</taxon>
        <taxon>Lutisporaceae</taxon>
        <taxon>Lutispora</taxon>
    </lineage>
</organism>
<name>A0ABT1NH55_9FIRM</name>
<protein>
    <submittedName>
        <fullName evidence="1">Spore coat protein</fullName>
    </submittedName>
</protein>
<evidence type="ECO:0000313" key="2">
    <source>
        <dbReference type="Proteomes" id="UP001651880"/>
    </source>
</evidence>
<gene>
    <name evidence="1" type="ORF">LJD61_13855</name>
</gene>
<proteinExistence type="predicted"/>
<reference evidence="1 2" key="1">
    <citation type="submission" date="2021-10" db="EMBL/GenBank/DDBJ databases">
        <title>Lutispora strain m25 sp. nov., a thermophilic, non-spore-forming bacterium isolated from a lab-scale methanogenic bioreactor digesting anaerobic sludge.</title>
        <authorList>
            <person name="El Houari A."/>
            <person name="Mcdonald J."/>
        </authorList>
    </citation>
    <scope>NUCLEOTIDE SEQUENCE [LARGE SCALE GENOMIC DNA]</scope>
    <source>
        <strain evidence="2">m25</strain>
    </source>
</reference>
<evidence type="ECO:0000313" key="1">
    <source>
        <dbReference type="EMBL" id="MCQ1530622.1"/>
    </source>
</evidence>
<dbReference type="RefSeq" id="WP_255228144.1">
    <property type="nucleotide sequence ID" value="NZ_JAJEKE010000013.1"/>
</dbReference>
<dbReference type="Gene3D" id="1.20.1260.10">
    <property type="match status" value="1"/>
</dbReference>
<keyword evidence="1" id="KW-0946">Virion</keyword>
<keyword evidence="1" id="KW-0167">Capsid protein</keyword>
<dbReference type="InterPro" id="IPR012851">
    <property type="entry name" value="Spore_coat_CotF-like"/>
</dbReference>